<gene>
    <name evidence="1" type="ORF">S03H2_27975</name>
</gene>
<proteinExistence type="predicted"/>
<protein>
    <submittedName>
        <fullName evidence="1">Uncharacterized protein</fullName>
    </submittedName>
</protein>
<dbReference type="EMBL" id="BARU01016846">
    <property type="protein sequence ID" value="GAH53276.1"/>
    <property type="molecule type" value="Genomic_DNA"/>
</dbReference>
<accession>X1G5S6</accession>
<dbReference type="AlphaFoldDB" id="X1G5S6"/>
<name>X1G5S6_9ZZZZ</name>
<comment type="caution">
    <text evidence="1">The sequence shown here is derived from an EMBL/GenBank/DDBJ whole genome shotgun (WGS) entry which is preliminary data.</text>
</comment>
<reference evidence="1" key="1">
    <citation type="journal article" date="2014" name="Front. Microbiol.">
        <title>High frequency of phylogenetically diverse reductive dehalogenase-homologous genes in deep subseafloor sedimentary metagenomes.</title>
        <authorList>
            <person name="Kawai M."/>
            <person name="Futagami T."/>
            <person name="Toyoda A."/>
            <person name="Takaki Y."/>
            <person name="Nishi S."/>
            <person name="Hori S."/>
            <person name="Arai W."/>
            <person name="Tsubouchi T."/>
            <person name="Morono Y."/>
            <person name="Uchiyama I."/>
            <person name="Ito T."/>
            <person name="Fujiyama A."/>
            <person name="Inagaki F."/>
            <person name="Takami H."/>
        </authorList>
    </citation>
    <scope>NUCLEOTIDE SEQUENCE</scope>
    <source>
        <strain evidence="1">Expedition CK06-06</strain>
    </source>
</reference>
<evidence type="ECO:0000313" key="1">
    <source>
        <dbReference type="EMBL" id="GAH53276.1"/>
    </source>
</evidence>
<organism evidence="1">
    <name type="scientific">marine sediment metagenome</name>
    <dbReference type="NCBI Taxonomy" id="412755"/>
    <lineage>
        <taxon>unclassified sequences</taxon>
        <taxon>metagenomes</taxon>
        <taxon>ecological metagenomes</taxon>
    </lineage>
</organism>
<dbReference type="Gene3D" id="3.10.450.50">
    <property type="match status" value="1"/>
</dbReference>
<sequence>MSKHYKKLFLLLIPACSGFCLALALGSAEQPIELCHLCQNKALVKAAILAGREHPEDPNLPDQFDPNYVQASLLYAGYPPEYVNTSPVLGPPWHLDMKLEFKSIIAEGDMVSVIVTWGDQWGVSNFHLYFQQGTYRIANGKIVEGWISRFTLIAFQNHLPFLE</sequence>